<keyword evidence="8 11" id="KW-0547">Nucleotide-binding</keyword>
<comment type="cofactor">
    <cofactor evidence="3">
        <name>a divalent metal cation</name>
        <dbReference type="ChEBI" id="CHEBI:60240"/>
    </cofactor>
</comment>
<feature type="domain" description="5'-Nucleotidase C-terminal" evidence="13">
    <location>
        <begin position="332"/>
        <end position="516"/>
    </location>
</feature>
<dbReference type="InterPro" id="IPR041827">
    <property type="entry name" value="CpdB_N"/>
</dbReference>
<comment type="subcellular location">
    <subcellularLocation>
        <location evidence="4">Cell envelope</location>
    </subcellularLocation>
</comment>
<dbReference type="Gene3D" id="3.90.780.10">
    <property type="entry name" value="5'-Nucleotidase, C-terminal domain"/>
    <property type="match status" value="1"/>
</dbReference>
<dbReference type="InterPro" id="IPR036907">
    <property type="entry name" value="5'-Nucleotdase_C_sf"/>
</dbReference>
<dbReference type="SUPFAM" id="SSF56300">
    <property type="entry name" value="Metallo-dependent phosphatases"/>
    <property type="match status" value="1"/>
</dbReference>
<evidence type="ECO:0000313" key="14">
    <source>
        <dbReference type="EMBL" id="MFC3766592.1"/>
    </source>
</evidence>
<dbReference type="EMBL" id="JBHRZH010000056">
    <property type="protein sequence ID" value="MFC3766592.1"/>
    <property type="molecule type" value="Genomic_DNA"/>
</dbReference>
<proteinExistence type="inferred from homology"/>
<dbReference type="InterPro" id="IPR006146">
    <property type="entry name" value="5'-Nucleotdase_CS"/>
</dbReference>
<dbReference type="InterPro" id="IPR006179">
    <property type="entry name" value="5_nucleotidase/apyrase"/>
</dbReference>
<dbReference type="PANTHER" id="PTHR11575:SF6">
    <property type="entry name" value="2',3'-CYCLIC-NUCLEOTIDE 2'-PHOSPHODIESTERASE_3'-NUCLEOTIDASE"/>
    <property type="match status" value="1"/>
</dbReference>
<gene>
    <name evidence="14" type="ORF">ACFOUW_37590</name>
</gene>
<comment type="catalytic activity">
    <reaction evidence="2">
        <text>a nucleoside 2',3'-cyclic phosphate + H2O = a nucleoside 3'-phosphate + H(+)</text>
        <dbReference type="Rhea" id="RHEA:19621"/>
        <dbReference type="ChEBI" id="CHEBI:15377"/>
        <dbReference type="ChEBI" id="CHEBI:15378"/>
        <dbReference type="ChEBI" id="CHEBI:66949"/>
        <dbReference type="ChEBI" id="CHEBI:66954"/>
        <dbReference type="EC" id="3.1.4.16"/>
    </reaction>
</comment>
<keyword evidence="9 11" id="KW-0378">Hydrolase</keyword>
<dbReference type="PRINTS" id="PR01607">
    <property type="entry name" value="APYRASEFAMLY"/>
</dbReference>
<evidence type="ECO:0000256" key="10">
    <source>
        <dbReference type="ARBA" id="ARBA00023268"/>
    </source>
</evidence>
<evidence type="ECO:0000256" key="1">
    <source>
        <dbReference type="ARBA" id="ARBA00000527"/>
    </source>
</evidence>
<evidence type="ECO:0000256" key="9">
    <source>
        <dbReference type="ARBA" id="ARBA00022801"/>
    </source>
</evidence>
<comment type="similarity">
    <text evidence="5 11">Belongs to the 5'-nucleotidase family.</text>
</comment>
<dbReference type="Pfam" id="PF00149">
    <property type="entry name" value="Metallophos"/>
    <property type="match status" value="1"/>
</dbReference>
<dbReference type="Pfam" id="PF02872">
    <property type="entry name" value="5_nucleotid_C"/>
    <property type="match status" value="1"/>
</dbReference>
<keyword evidence="15" id="KW-1185">Reference proteome</keyword>
<dbReference type="Proteomes" id="UP001595699">
    <property type="component" value="Unassembled WGS sequence"/>
</dbReference>
<dbReference type="PANTHER" id="PTHR11575">
    <property type="entry name" value="5'-NUCLEOTIDASE-RELATED"/>
    <property type="match status" value="1"/>
</dbReference>
<evidence type="ECO:0000256" key="4">
    <source>
        <dbReference type="ARBA" id="ARBA00004196"/>
    </source>
</evidence>
<dbReference type="RefSeq" id="WP_205118109.1">
    <property type="nucleotide sequence ID" value="NZ_JAFBCM010000001.1"/>
</dbReference>
<evidence type="ECO:0000256" key="2">
    <source>
        <dbReference type="ARBA" id="ARBA00001730"/>
    </source>
</evidence>
<evidence type="ECO:0000256" key="5">
    <source>
        <dbReference type="ARBA" id="ARBA00006654"/>
    </source>
</evidence>
<protein>
    <submittedName>
        <fullName evidence="14">Bifunctional metallophosphatase/5'-nucleotidase</fullName>
    </submittedName>
</protein>
<keyword evidence="10" id="KW-0511">Multifunctional enzyme</keyword>
<organism evidence="14 15">
    <name type="scientific">Tenggerimyces flavus</name>
    <dbReference type="NCBI Taxonomy" id="1708749"/>
    <lineage>
        <taxon>Bacteria</taxon>
        <taxon>Bacillati</taxon>
        <taxon>Actinomycetota</taxon>
        <taxon>Actinomycetes</taxon>
        <taxon>Propionibacteriales</taxon>
        <taxon>Nocardioidaceae</taxon>
        <taxon>Tenggerimyces</taxon>
    </lineage>
</organism>
<name>A0ABV7YNE4_9ACTN</name>
<evidence type="ECO:0000256" key="3">
    <source>
        <dbReference type="ARBA" id="ARBA00001968"/>
    </source>
</evidence>
<accession>A0ABV7YNE4</accession>
<keyword evidence="7" id="KW-0732">Signal</keyword>
<comment type="caution">
    <text evidence="14">The sequence shown here is derived from an EMBL/GenBank/DDBJ whole genome shotgun (WGS) entry which is preliminary data.</text>
</comment>
<reference evidence="15" key="1">
    <citation type="journal article" date="2019" name="Int. J. Syst. Evol. Microbiol.">
        <title>The Global Catalogue of Microorganisms (GCM) 10K type strain sequencing project: providing services to taxonomists for standard genome sequencing and annotation.</title>
        <authorList>
            <consortium name="The Broad Institute Genomics Platform"/>
            <consortium name="The Broad Institute Genome Sequencing Center for Infectious Disease"/>
            <person name="Wu L."/>
            <person name="Ma J."/>
        </authorList>
    </citation>
    <scope>NUCLEOTIDE SEQUENCE [LARGE SCALE GENOMIC DNA]</scope>
    <source>
        <strain evidence="15">CGMCC 4.7241</strain>
    </source>
</reference>
<dbReference type="SUPFAM" id="SSF55816">
    <property type="entry name" value="5'-nucleotidase (syn. UDP-sugar hydrolase), C-terminal domain"/>
    <property type="match status" value="1"/>
</dbReference>
<evidence type="ECO:0000259" key="12">
    <source>
        <dbReference type="Pfam" id="PF00149"/>
    </source>
</evidence>
<dbReference type="InterPro" id="IPR004843">
    <property type="entry name" value="Calcineurin-like_PHP"/>
</dbReference>
<dbReference type="InterPro" id="IPR029052">
    <property type="entry name" value="Metallo-depent_PP-like"/>
</dbReference>
<evidence type="ECO:0000259" key="13">
    <source>
        <dbReference type="Pfam" id="PF02872"/>
    </source>
</evidence>
<evidence type="ECO:0000256" key="6">
    <source>
        <dbReference type="ARBA" id="ARBA00022723"/>
    </source>
</evidence>
<feature type="domain" description="Calcineurin-like phosphoesterase" evidence="12">
    <location>
        <begin position="6"/>
        <end position="250"/>
    </location>
</feature>
<dbReference type="PROSITE" id="PS00786">
    <property type="entry name" value="5_NUCLEOTIDASE_2"/>
    <property type="match status" value="1"/>
</dbReference>
<evidence type="ECO:0000256" key="11">
    <source>
        <dbReference type="RuleBase" id="RU362119"/>
    </source>
</evidence>
<comment type="catalytic activity">
    <reaction evidence="1">
        <text>a ribonucleoside 3'-phosphate + H2O = a ribonucleoside + phosphate</text>
        <dbReference type="Rhea" id="RHEA:10144"/>
        <dbReference type="ChEBI" id="CHEBI:13197"/>
        <dbReference type="ChEBI" id="CHEBI:15377"/>
        <dbReference type="ChEBI" id="CHEBI:18254"/>
        <dbReference type="ChEBI" id="CHEBI:43474"/>
        <dbReference type="EC" id="3.1.3.6"/>
    </reaction>
</comment>
<evidence type="ECO:0000256" key="7">
    <source>
        <dbReference type="ARBA" id="ARBA00022729"/>
    </source>
</evidence>
<dbReference type="CDD" id="cd07410">
    <property type="entry name" value="MPP_CpdB_N"/>
    <property type="match status" value="1"/>
</dbReference>
<keyword evidence="6" id="KW-0479">Metal-binding</keyword>
<dbReference type="Gene3D" id="3.60.21.10">
    <property type="match status" value="1"/>
</dbReference>
<dbReference type="InterPro" id="IPR008334">
    <property type="entry name" value="5'-Nucleotdase_C"/>
</dbReference>
<evidence type="ECO:0000313" key="15">
    <source>
        <dbReference type="Proteomes" id="UP001595699"/>
    </source>
</evidence>
<sequence length="565" mass="61638">MRERLTVLGTTDLHGNVFNWDYYNNRAYDDRDGDEIGLAKIATLVAEVRAERGAQRTLLIDAGDTIQGTQLAYYYAKIEPASERQLHPMAAAMNAIGFDAAALGNHEFNYGIPLLRAWQEQLEFPLLGANALDWSSDRPVFPPYVIKSVRVRDDLRPVRVGILGLTNPGIAIWDKAHVEGQMRFPGLVEQARVWVPRLRLRTDVLIVAAHSGLGTSSSYGDAILYPENASILLAQQVPGIDAILVGHQHAEIAERFVTNVTTGAKVLLTEPAYWGKRLSVIDLDLRWSLADGWSVLDKHASILDSSSVPEDPEIVRLLKGDHDKVVAYVNSVVGTCKEAMSAATARYEDTAAIDFVNFVQAETVKAALAGTPEGSLPVLSIAAPFNRAASIPAGQVSVRDVAALYVFDNSLLAVRLTGAQLRSYLERSAEYFHQVDGPGPFPPERLTNANGMADYQYDIVAGLDARLTYDIDIARPLGHRIVSLAYGGAPVRADQEFVVAINNYRQSGGGNFPHVATAPVLYNRQAEIRQLLIDWVREVGAIDPGVFAAVDWRLVADGAPVVVTP</sequence>
<evidence type="ECO:0000256" key="8">
    <source>
        <dbReference type="ARBA" id="ARBA00022741"/>
    </source>
</evidence>